<comment type="caution">
    <text evidence="2">The sequence shown here is derived from an EMBL/GenBank/DDBJ whole genome shotgun (WGS) entry which is preliminary data.</text>
</comment>
<keyword evidence="3" id="KW-1185">Reference proteome</keyword>
<protein>
    <recommendedName>
        <fullName evidence="1">Phage ABA sandwich domain-containing protein</fullName>
    </recommendedName>
</protein>
<name>A0A8J2ZWG4_9BACL</name>
<dbReference type="AlphaFoldDB" id="A0A8J2ZWG4"/>
<reference evidence="2" key="1">
    <citation type="journal article" date="2014" name="Int. J. Syst. Evol. Microbiol.">
        <title>Complete genome sequence of Corynebacterium casei LMG S-19264T (=DSM 44701T), isolated from a smear-ripened cheese.</title>
        <authorList>
            <consortium name="US DOE Joint Genome Institute (JGI-PGF)"/>
            <person name="Walter F."/>
            <person name="Albersmeier A."/>
            <person name="Kalinowski J."/>
            <person name="Ruckert C."/>
        </authorList>
    </citation>
    <scope>NUCLEOTIDE SEQUENCE</scope>
    <source>
        <strain evidence="2">CGMCC 1.12777</strain>
    </source>
</reference>
<dbReference type="InterPro" id="IPR041270">
    <property type="entry name" value="Phage_ABA_S"/>
</dbReference>
<dbReference type="Pfam" id="PF18066">
    <property type="entry name" value="Phage_ABA_S"/>
    <property type="match status" value="1"/>
</dbReference>
<dbReference type="SUPFAM" id="SSF111074">
    <property type="entry name" value="Bacillus phage protein"/>
    <property type="match status" value="1"/>
</dbReference>
<evidence type="ECO:0000259" key="1">
    <source>
        <dbReference type="Pfam" id="PF18066"/>
    </source>
</evidence>
<dbReference type="Gene3D" id="3.30.2120.10">
    <property type="entry name" value="Bacillus phage protein-like"/>
    <property type="match status" value="1"/>
</dbReference>
<dbReference type="RefSeq" id="WP_188497691.1">
    <property type="nucleotide sequence ID" value="NZ_BMFV01000018.1"/>
</dbReference>
<reference evidence="2" key="2">
    <citation type="submission" date="2020-09" db="EMBL/GenBank/DDBJ databases">
        <authorList>
            <person name="Sun Q."/>
            <person name="Zhou Y."/>
        </authorList>
    </citation>
    <scope>NUCLEOTIDE SEQUENCE</scope>
    <source>
        <strain evidence="2">CGMCC 1.12777</strain>
    </source>
</reference>
<dbReference type="EMBL" id="BMFV01000018">
    <property type="protein sequence ID" value="GGH83644.1"/>
    <property type="molecule type" value="Genomic_DNA"/>
</dbReference>
<dbReference type="InterPro" id="IPR028985">
    <property type="entry name" value="Bacillus_phage_prot-like"/>
</dbReference>
<organism evidence="2 3">
    <name type="scientific">Pullulanibacillus pueri</name>
    <dbReference type="NCBI Taxonomy" id="1437324"/>
    <lineage>
        <taxon>Bacteria</taxon>
        <taxon>Bacillati</taxon>
        <taxon>Bacillota</taxon>
        <taxon>Bacilli</taxon>
        <taxon>Bacillales</taxon>
        <taxon>Sporolactobacillaceae</taxon>
        <taxon>Pullulanibacillus</taxon>
    </lineage>
</organism>
<dbReference type="Proteomes" id="UP000656813">
    <property type="component" value="Unassembled WGS sequence"/>
</dbReference>
<gene>
    <name evidence="2" type="ORF">GCM10007096_24870</name>
</gene>
<evidence type="ECO:0000313" key="3">
    <source>
        <dbReference type="Proteomes" id="UP000656813"/>
    </source>
</evidence>
<accession>A0A8J2ZWG4</accession>
<proteinExistence type="predicted"/>
<feature type="domain" description="Phage ABA sandwich" evidence="1">
    <location>
        <begin position="10"/>
        <end position="94"/>
    </location>
</feature>
<sequence length="104" mass="11351">MKPGAELDALIAEKILGYKVHDGRKVRGTLSSGIPPYSRDIEWAWQVVKELSPEYKIQSNKGLEICFSAAFMKNGRGKLAYSESAPMAICIAALKAGYEMEGLG</sequence>
<evidence type="ECO:0000313" key="2">
    <source>
        <dbReference type="EMBL" id="GGH83644.1"/>
    </source>
</evidence>